<feature type="compositionally biased region" description="Acidic residues" evidence="5">
    <location>
        <begin position="37"/>
        <end position="49"/>
    </location>
</feature>
<dbReference type="GO" id="GO:0005664">
    <property type="term" value="C:nuclear origin of replication recognition complex"/>
    <property type="evidence" value="ECO:0007669"/>
    <property type="project" value="TreeGrafter"/>
</dbReference>
<dbReference type="GO" id="GO:0033314">
    <property type="term" value="P:mitotic DNA replication checkpoint signaling"/>
    <property type="evidence" value="ECO:0007669"/>
    <property type="project" value="TreeGrafter"/>
</dbReference>
<dbReference type="PANTHER" id="PTHR10763">
    <property type="entry name" value="CELL DIVISION CONTROL PROTEIN 6-RELATED"/>
    <property type="match status" value="1"/>
</dbReference>
<dbReference type="AlphaFoldDB" id="A0A1I8FP75"/>
<evidence type="ECO:0000256" key="5">
    <source>
        <dbReference type="SAM" id="MobiDB-lite"/>
    </source>
</evidence>
<keyword evidence="4" id="KW-0235">DNA replication</keyword>
<evidence type="ECO:0000313" key="6">
    <source>
        <dbReference type="Proteomes" id="UP000095280"/>
    </source>
</evidence>
<organism evidence="6 7">
    <name type="scientific">Macrostomum lignano</name>
    <dbReference type="NCBI Taxonomy" id="282301"/>
    <lineage>
        <taxon>Eukaryota</taxon>
        <taxon>Metazoa</taxon>
        <taxon>Spiralia</taxon>
        <taxon>Lophotrochozoa</taxon>
        <taxon>Platyhelminthes</taxon>
        <taxon>Rhabditophora</taxon>
        <taxon>Macrostomorpha</taxon>
        <taxon>Macrostomida</taxon>
        <taxon>Macrostomidae</taxon>
        <taxon>Macrostomum</taxon>
    </lineage>
</organism>
<reference evidence="7" key="1">
    <citation type="submission" date="2016-11" db="UniProtKB">
        <authorList>
            <consortium name="WormBaseParasite"/>
        </authorList>
    </citation>
    <scope>IDENTIFICATION</scope>
</reference>
<dbReference type="Proteomes" id="UP000095280">
    <property type="component" value="Unplaced"/>
</dbReference>
<feature type="region of interest" description="Disordered" evidence="5">
    <location>
        <begin position="1"/>
        <end position="66"/>
    </location>
</feature>
<evidence type="ECO:0000256" key="2">
    <source>
        <dbReference type="ARBA" id="ARBA00023125"/>
    </source>
</evidence>
<keyword evidence="4" id="KW-0067">ATP-binding</keyword>
<name>A0A1I8FP75_9PLAT</name>
<comment type="subcellular location">
    <subcellularLocation>
        <location evidence="1 4">Nucleus</location>
    </subcellularLocation>
</comment>
<evidence type="ECO:0000313" key="7">
    <source>
        <dbReference type="WBParaSite" id="maker-unitig_42855-snap-gene-0.3-mRNA-1"/>
    </source>
</evidence>
<evidence type="ECO:0000256" key="3">
    <source>
        <dbReference type="ARBA" id="ARBA00023242"/>
    </source>
</evidence>
<dbReference type="InterPro" id="IPR027417">
    <property type="entry name" value="P-loop_NTPase"/>
</dbReference>
<comment type="subunit">
    <text evidence="4">ORC is composed of six subunits.</text>
</comment>
<comment type="similarity">
    <text evidence="4">Belongs to the ORC1 family.</text>
</comment>
<keyword evidence="4" id="KW-0547">Nucleotide-binding</keyword>
<dbReference type="PANTHER" id="PTHR10763:SF23">
    <property type="entry name" value="ORIGIN RECOGNITION COMPLEX SUBUNIT 1"/>
    <property type="match status" value="1"/>
</dbReference>
<keyword evidence="2 4" id="KW-0238">DNA-binding</keyword>
<evidence type="ECO:0000256" key="1">
    <source>
        <dbReference type="ARBA" id="ARBA00004123"/>
    </source>
</evidence>
<dbReference type="GO" id="GO:0006270">
    <property type="term" value="P:DNA replication initiation"/>
    <property type="evidence" value="ECO:0007669"/>
    <property type="project" value="TreeGrafter"/>
</dbReference>
<keyword evidence="3 4" id="KW-0539">Nucleus</keyword>
<accession>A0A1I8FP75</accession>
<protein>
    <recommendedName>
        <fullName evidence="4">Origin recognition complex subunit 1</fullName>
    </recommendedName>
</protein>
<keyword evidence="6" id="KW-1185">Reference proteome</keyword>
<dbReference type="Gene3D" id="3.40.50.300">
    <property type="entry name" value="P-loop containing nucleotide triphosphate hydrolases"/>
    <property type="match status" value="1"/>
</dbReference>
<sequence>RASDYASFGSVRNENSAGFYAEQRPSAASALQPTATDLDDDCLNVDEDFEPRLKMSTEGSDDSEVQRRDRLTIKVDGEEDRWTYHPPPPPPLEDTWRASNIDGYVNLGWRPAPGIGTAAPCRQIASRPVVGCRARRPCRLRRCSVTRTIRLPNRRGAGNRRSTAAIDGGAPALQAREGAREFCPADMTNSKRFVESRLRQEGGLRRLPVHQRRARHRKDGHLADMPDLPPFDTVLVNGMKVTEPKRVYSAIVRQLHKVRALADSPPPAQVGVQQRQRASLRAAVDELDMLCNRRQDVLYNLFEWPQNPNSRLNRAGHCQHYGPAERVLVHRVASRLGLSRLVRALEPVQPSCDLAEQEFGPQQMQRMNLQMFAGPVITAVANQLSEYERSLLRACLSQRLESGRDETAGWPGLALSAQHRQIGGLPMAQAPVGRSLRRVRVCAVCGPMRRVHAAGALGTWRAWLVGSVINCSPQDKHFEEQGEVLDFSFLRTIKEVTGAVKLIDFVLLLRKNSKVCK</sequence>
<dbReference type="GO" id="GO:0005524">
    <property type="term" value="F:ATP binding"/>
    <property type="evidence" value="ECO:0007669"/>
    <property type="project" value="UniProtKB-KW"/>
</dbReference>
<dbReference type="GO" id="GO:0003688">
    <property type="term" value="F:DNA replication origin binding"/>
    <property type="evidence" value="ECO:0007669"/>
    <property type="project" value="TreeGrafter"/>
</dbReference>
<proteinExistence type="inferred from homology"/>
<dbReference type="InterPro" id="IPR050311">
    <property type="entry name" value="ORC1/CDC6"/>
</dbReference>
<dbReference type="WBParaSite" id="maker-unitig_42855-snap-gene-0.3-mRNA-1">
    <property type="protein sequence ID" value="maker-unitig_42855-snap-gene-0.3-mRNA-1"/>
    <property type="gene ID" value="maker-unitig_42855-snap-gene-0.3"/>
</dbReference>
<evidence type="ECO:0000256" key="4">
    <source>
        <dbReference type="RuleBase" id="RU365058"/>
    </source>
</evidence>
<comment type="function">
    <text evidence="4">Component of the origin recognition complex (ORC) that binds origins of replication. DNA-binding is ATP-dependent, however specific DNA sequences that define origins of replication have not been identified so far. ORC is required to assemble the pre-replication complex necessary to initiate DNA replication.</text>
</comment>